<dbReference type="Gene3D" id="3.40.50.1820">
    <property type="entry name" value="alpha/beta hydrolase"/>
    <property type="match status" value="1"/>
</dbReference>
<evidence type="ECO:0000313" key="3">
    <source>
        <dbReference type="EMBL" id="MDN3710362.1"/>
    </source>
</evidence>
<keyword evidence="2" id="KW-0378">Hydrolase</keyword>
<dbReference type="GO" id="GO:0016787">
    <property type="term" value="F:hydrolase activity"/>
    <property type="evidence" value="ECO:0007669"/>
    <property type="project" value="UniProtKB-KW"/>
</dbReference>
<dbReference type="InterPro" id="IPR000073">
    <property type="entry name" value="AB_hydrolase_1"/>
</dbReference>
<dbReference type="InterPro" id="IPR029058">
    <property type="entry name" value="AB_hydrolase_fold"/>
</dbReference>
<evidence type="ECO:0000313" key="5">
    <source>
        <dbReference type="Proteomes" id="UP001242368"/>
    </source>
</evidence>
<reference evidence="2" key="3">
    <citation type="submission" date="2023-06" db="EMBL/GenBank/DDBJ databases">
        <authorList>
            <person name="Lucena T."/>
            <person name="Sun Q."/>
        </authorList>
    </citation>
    <scope>NUCLEOTIDE SEQUENCE</scope>
    <source>
        <strain evidence="2">CECT 7184</strain>
    </source>
</reference>
<sequence length="295" mass="34591">MKPLLKRLFFMNYWKNLKYRLLTKGAGFYINVLALFKAQRAASLAYTLFSVPREGKLLAFTPFLEKSQKKILSFQEYKIQTYQWPNDGETILLIHGWESNSNRWQGLIQYFKKKKNYNIISLDAPGQGMSSGKELNPILYSQFIHEVCKEFNPDYLIGHSLGGLTMFYYQSLYKFPSVKKVVGLGSPNRFSRITNNYQKLLSLSQTSFHHYISIFKNRFEIDIKQFNTEHFIKHIDQPILIIHDKSDLIVPYEDALEITEKNPEVTFIPTENLGHSLYNQNVYKNIIGFLERKDV</sequence>
<evidence type="ECO:0000313" key="2">
    <source>
        <dbReference type="EMBL" id="MDN3706089.1"/>
    </source>
</evidence>
<dbReference type="EMBL" id="JAUFQU010000086">
    <property type="protein sequence ID" value="MDN3710375.1"/>
    <property type="molecule type" value="Genomic_DNA"/>
</dbReference>
<reference evidence="5" key="2">
    <citation type="journal article" date="2019" name="Int. J. Syst. Evol. Microbiol.">
        <title>The Global Catalogue of Microorganisms (GCM) 10K type strain sequencing project: providing services to taxonomists for standard genome sequencing and annotation.</title>
        <authorList>
            <consortium name="The Broad Institute Genomics Platform"/>
            <consortium name="The Broad Institute Genome Sequencing Center for Infectious Disease"/>
            <person name="Wu L."/>
            <person name="Ma J."/>
        </authorList>
    </citation>
    <scope>NUCLEOTIDE SEQUENCE [LARGE SCALE GENOMIC DNA]</scope>
    <source>
        <strain evidence="5">CECT 7184</strain>
    </source>
</reference>
<reference evidence="2" key="1">
    <citation type="journal article" date="2014" name="Int. J. Syst. Evol. Microbiol.">
        <title>Complete genome of a new Firmicutes species belonging to the dominant human colonic microbiota ('Ruminococcus bicirculans') reveals two chromosomes and a selective capacity to utilize plant glucans.</title>
        <authorList>
            <consortium name="NISC Comparative Sequencing Program"/>
            <person name="Wegmann U."/>
            <person name="Louis P."/>
            <person name="Goesmann A."/>
            <person name="Henrissat B."/>
            <person name="Duncan S.H."/>
            <person name="Flint H.J."/>
        </authorList>
    </citation>
    <scope>NUCLEOTIDE SEQUENCE</scope>
    <source>
        <strain evidence="2">CECT 7184</strain>
    </source>
</reference>
<gene>
    <name evidence="2" type="ORF">QW060_03000</name>
    <name evidence="3" type="ORF">QW060_26415</name>
    <name evidence="4" type="ORF">QW060_26495</name>
</gene>
<proteinExistence type="predicted"/>
<dbReference type="PANTHER" id="PTHR43798:SF33">
    <property type="entry name" value="HYDROLASE, PUTATIVE (AFU_ORTHOLOGUE AFUA_2G14860)-RELATED"/>
    <property type="match status" value="1"/>
</dbReference>
<dbReference type="PANTHER" id="PTHR43798">
    <property type="entry name" value="MONOACYLGLYCEROL LIPASE"/>
    <property type="match status" value="1"/>
</dbReference>
<dbReference type="EMBL" id="JAUFQU010000001">
    <property type="protein sequence ID" value="MDN3706089.1"/>
    <property type="molecule type" value="Genomic_DNA"/>
</dbReference>
<dbReference type="InterPro" id="IPR050266">
    <property type="entry name" value="AB_hydrolase_sf"/>
</dbReference>
<keyword evidence="5" id="KW-1185">Reference proteome</keyword>
<accession>A0ABT8CSM6</accession>
<feature type="domain" description="AB hydrolase-1" evidence="1">
    <location>
        <begin position="90"/>
        <end position="191"/>
    </location>
</feature>
<protein>
    <submittedName>
        <fullName evidence="2">Alpha/beta hydrolase</fullName>
    </submittedName>
</protein>
<dbReference type="Proteomes" id="UP001242368">
    <property type="component" value="Unassembled WGS sequence"/>
</dbReference>
<evidence type="ECO:0000313" key="4">
    <source>
        <dbReference type="EMBL" id="MDN3710375.1"/>
    </source>
</evidence>
<dbReference type="EMBL" id="JAUFQU010000085">
    <property type="protein sequence ID" value="MDN3710362.1"/>
    <property type="molecule type" value="Genomic_DNA"/>
</dbReference>
<organism evidence="2 5">
    <name type="scientific">Paenimyroides ceti</name>
    <dbReference type="NCBI Taxonomy" id="395087"/>
    <lineage>
        <taxon>Bacteria</taxon>
        <taxon>Pseudomonadati</taxon>
        <taxon>Bacteroidota</taxon>
        <taxon>Flavobacteriia</taxon>
        <taxon>Flavobacteriales</taxon>
        <taxon>Flavobacteriaceae</taxon>
        <taxon>Paenimyroides</taxon>
    </lineage>
</organism>
<evidence type="ECO:0000259" key="1">
    <source>
        <dbReference type="Pfam" id="PF00561"/>
    </source>
</evidence>
<name>A0ABT8CSM6_9FLAO</name>
<comment type="caution">
    <text evidence="2">The sequence shown here is derived from an EMBL/GenBank/DDBJ whole genome shotgun (WGS) entry which is preliminary data.</text>
</comment>
<dbReference type="Pfam" id="PF00561">
    <property type="entry name" value="Abhydrolase_1"/>
    <property type="match status" value="1"/>
</dbReference>
<dbReference type="SUPFAM" id="SSF53474">
    <property type="entry name" value="alpha/beta-Hydrolases"/>
    <property type="match status" value="1"/>
</dbReference>
<dbReference type="RefSeq" id="WP_290362226.1">
    <property type="nucleotide sequence ID" value="NZ_JAUFQU010000001.1"/>
</dbReference>